<dbReference type="RefSeq" id="WP_145430686.1">
    <property type="nucleotide sequence ID" value="NZ_CP036339.1"/>
</dbReference>
<evidence type="ECO:0000256" key="1">
    <source>
        <dbReference type="SAM" id="SignalP"/>
    </source>
</evidence>
<evidence type="ECO:0008006" key="4">
    <source>
        <dbReference type="Google" id="ProtNLM"/>
    </source>
</evidence>
<dbReference type="Proteomes" id="UP000317909">
    <property type="component" value="Chromosome"/>
</dbReference>
<reference evidence="2 3" key="1">
    <citation type="submission" date="2019-02" db="EMBL/GenBank/DDBJ databases">
        <title>Deep-cultivation of Planctomycetes and their phenomic and genomic characterization uncovers novel biology.</title>
        <authorList>
            <person name="Wiegand S."/>
            <person name="Jogler M."/>
            <person name="Boedeker C."/>
            <person name="Pinto D."/>
            <person name="Vollmers J."/>
            <person name="Rivas-Marin E."/>
            <person name="Kohn T."/>
            <person name="Peeters S.H."/>
            <person name="Heuer A."/>
            <person name="Rast P."/>
            <person name="Oberbeckmann S."/>
            <person name="Bunk B."/>
            <person name="Jeske O."/>
            <person name="Meyerdierks A."/>
            <person name="Storesund J.E."/>
            <person name="Kallscheuer N."/>
            <person name="Luecker S."/>
            <person name="Lage O.M."/>
            <person name="Pohl T."/>
            <person name="Merkel B.J."/>
            <person name="Hornburger P."/>
            <person name="Mueller R.-W."/>
            <person name="Bruemmer F."/>
            <person name="Labrenz M."/>
            <person name="Spormann A.M."/>
            <person name="Op den Camp H."/>
            <person name="Overmann J."/>
            <person name="Amann R."/>
            <person name="Jetten M.S.M."/>
            <person name="Mascher T."/>
            <person name="Medema M.H."/>
            <person name="Devos D.P."/>
            <person name="Kaster A.-K."/>
            <person name="Ovreas L."/>
            <person name="Rohde M."/>
            <person name="Galperin M.Y."/>
            <person name="Jogler C."/>
        </authorList>
    </citation>
    <scope>NUCLEOTIDE SEQUENCE [LARGE SCALE GENOMIC DNA]</scope>
    <source>
        <strain evidence="2 3">I41</strain>
    </source>
</reference>
<evidence type="ECO:0000313" key="2">
    <source>
        <dbReference type="EMBL" id="QDT71422.1"/>
    </source>
</evidence>
<name>A0A517TSU0_9BACT</name>
<dbReference type="OrthoDB" id="937176at2"/>
<proteinExistence type="predicted"/>
<sequence precursor="true">MNRSLSSFALASFVSLLSIAPTLAVPLTGSGTLSFPGATGDPTRQIYVAAGAAGGPFTGTWSVPANPAWIGTFPATGAMPHTPPVGAPVTGTALYDFSVSGGYAPGALPVGTYFQFGDLDNGSASPENFQLRAFNGTSLVTTPWLDVPFAASATAVASDMPNYSFIAGVYRFDGSAVPGNPAISVFLKNNIAITGLEVMRSATTTAFVLGAPLAVPEPSCLALLSCGAAGMLAAVRRGRN</sequence>
<keyword evidence="3" id="KW-1185">Reference proteome</keyword>
<dbReference type="KEGG" id="llh:I41_05790"/>
<organism evidence="2 3">
    <name type="scientific">Lacipirellula limnantheis</name>
    <dbReference type="NCBI Taxonomy" id="2528024"/>
    <lineage>
        <taxon>Bacteria</taxon>
        <taxon>Pseudomonadati</taxon>
        <taxon>Planctomycetota</taxon>
        <taxon>Planctomycetia</taxon>
        <taxon>Pirellulales</taxon>
        <taxon>Lacipirellulaceae</taxon>
        <taxon>Lacipirellula</taxon>
    </lineage>
</organism>
<gene>
    <name evidence="2" type="ORF">I41_05790</name>
</gene>
<protein>
    <recommendedName>
        <fullName evidence="4">PEP-CTERM protein-sorting domain-containing protein</fullName>
    </recommendedName>
</protein>
<dbReference type="EMBL" id="CP036339">
    <property type="protein sequence ID" value="QDT71422.1"/>
    <property type="molecule type" value="Genomic_DNA"/>
</dbReference>
<evidence type="ECO:0000313" key="3">
    <source>
        <dbReference type="Proteomes" id="UP000317909"/>
    </source>
</evidence>
<feature type="chain" id="PRO_5021766983" description="PEP-CTERM protein-sorting domain-containing protein" evidence="1">
    <location>
        <begin position="25"/>
        <end position="240"/>
    </location>
</feature>
<feature type="signal peptide" evidence="1">
    <location>
        <begin position="1"/>
        <end position="24"/>
    </location>
</feature>
<keyword evidence="1" id="KW-0732">Signal</keyword>
<accession>A0A517TSU0</accession>
<dbReference type="AlphaFoldDB" id="A0A517TSU0"/>